<dbReference type="InterPro" id="IPR053246">
    <property type="entry name" value="NS_splicing_regulatory_protein"/>
</dbReference>
<proteinExistence type="inferred from homology"/>
<feature type="region of interest" description="Disordered" evidence="3">
    <location>
        <begin position="1"/>
        <end position="85"/>
    </location>
</feature>
<keyword evidence="2" id="KW-0175">Coiled coil</keyword>
<protein>
    <recommendedName>
        <fullName evidence="4">Nuclear speckle splicing regulatory protein 1 N-terminal domain-containing protein</fullName>
    </recommendedName>
</protein>
<keyword evidence="6" id="KW-1185">Reference proteome</keyword>
<dbReference type="InterPro" id="IPR018612">
    <property type="entry name" value="NSRP1_N"/>
</dbReference>
<feature type="compositionally biased region" description="Basic and acidic residues" evidence="3">
    <location>
        <begin position="158"/>
        <end position="177"/>
    </location>
</feature>
<feature type="compositionally biased region" description="Basic and acidic residues" evidence="3">
    <location>
        <begin position="319"/>
        <end position="397"/>
    </location>
</feature>
<evidence type="ECO:0000259" key="4">
    <source>
        <dbReference type="Pfam" id="PF09745"/>
    </source>
</evidence>
<dbReference type="GO" id="GO:0000381">
    <property type="term" value="P:regulation of alternative mRNA splicing, via spliceosome"/>
    <property type="evidence" value="ECO:0007669"/>
    <property type="project" value="InterPro"/>
</dbReference>
<accession>A0A6G1H460</accession>
<feature type="region of interest" description="Disordered" evidence="3">
    <location>
        <begin position="158"/>
        <end position="260"/>
    </location>
</feature>
<dbReference type="Pfam" id="PF09745">
    <property type="entry name" value="NSRP1_N"/>
    <property type="match status" value="1"/>
</dbReference>
<evidence type="ECO:0000256" key="2">
    <source>
        <dbReference type="ARBA" id="ARBA00023054"/>
    </source>
</evidence>
<dbReference type="OrthoDB" id="446635at2759"/>
<feature type="compositionally biased region" description="Basic and acidic residues" evidence="3">
    <location>
        <begin position="245"/>
        <end position="256"/>
    </location>
</feature>
<feature type="region of interest" description="Disordered" evidence="3">
    <location>
        <begin position="288"/>
        <end position="397"/>
    </location>
</feature>
<feature type="compositionally biased region" description="Low complexity" evidence="3">
    <location>
        <begin position="291"/>
        <end position="304"/>
    </location>
</feature>
<dbReference type="AlphaFoldDB" id="A0A6G1H460"/>
<comment type="similarity">
    <text evidence="1">Belongs to the NSRP1 family.</text>
</comment>
<name>A0A6G1H460_9PEZI</name>
<dbReference type="PANTHER" id="PTHR47845">
    <property type="entry name" value="NUCLEAR SPECKLE SPLICING REGULATORY PROTEIN 1 HOMOLOG"/>
    <property type="match status" value="1"/>
</dbReference>
<evidence type="ECO:0000313" key="6">
    <source>
        <dbReference type="Proteomes" id="UP000800041"/>
    </source>
</evidence>
<reference evidence="5" key="1">
    <citation type="journal article" date="2020" name="Stud. Mycol.">
        <title>101 Dothideomycetes genomes: a test case for predicting lifestyles and emergence of pathogens.</title>
        <authorList>
            <person name="Haridas S."/>
            <person name="Albert R."/>
            <person name="Binder M."/>
            <person name="Bloem J."/>
            <person name="Labutti K."/>
            <person name="Salamov A."/>
            <person name="Andreopoulos B."/>
            <person name="Baker S."/>
            <person name="Barry K."/>
            <person name="Bills G."/>
            <person name="Bluhm B."/>
            <person name="Cannon C."/>
            <person name="Castanera R."/>
            <person name="Culley D."/>
            <person name="Daum C."/>
            <person name="Ezra D."/>
            <person name="Gonzalez J."/>
            <person name="Henrissat B."/>
            <person name="Kuo A."/>
            <person name="Liang C."/>
            <person name="Lipzen A."/>
            <person name="Lutzoni F."/>
            <person name="Magnuson J."/>
            <person name="Mondo S."/>
            <person name="Nolan M."/>
            <person name="Ohm R."/>
            <person name="Pangilinan J."/>
            <person name="Park H.-J."/>
            <person name="Ramirez L."/>
            <person name="Alfaro M."/>
            <person name="Sun H."/>
            <person name="Tritt A."/>
            <person name="Yoshinaga Y."/>
            <person name="Zwiers L.-H."/>
            <person name="Turgeon B."/>
            <person name="Goodwin S."/>
            <person name="Spatafora J."/>
            <person name="Crous P."/>
            <person name="Grigoriev I."/>
        </authorList>
    </citation>
    <scope>NUCLEOTIDE SEQUENCE</scope>
    <source>
        <strain evidence="5">CBS 113979</strain>
    </source>
</reference>
<dbReference type="Proteomes" id="UP000800041">
    <property type="component" value="Unassembled WGS sequence"/>
</dbReference>
<evidence type="ECO:0000313" key="5">
    <source>
        <dbReference type="EMBL" id="KAF1987854.1"/>
    </source>
</evidence>
<evidence type="ECO:0000256" key="1">
    <source>
        <dbReference type="ARBA" id="ARBA00010126"/>
    </source>
</evidence>
<feature type="compositionally biased region" description="Low complexity" evidence="3">
    <location>
        <begin position="59"/>
        <end position="76"/>
    </location>
</feature>
<dbReference type="EMBL" id="ML977150">
    <property type="protein sequence ID" value="KAF1987854.1"/>
    <property type="molecule type" value="Genomic_DNA"/>
</dbReference>
<evidence type="ECO:0000256" key="3">
    <source>
        <dbReference type="SAM" id="MobiDB-lite"/>
    </source>
</evidence>
<organism evidence="5 6">
    <name type="scientific">Aulographum hederae CBS 113979</name>
    <dbReference type="NCBI Taxonomy" id="1176131"/>
    <lineage>
        <taxon>Eukaryota</taxon>
        <taxon>Fungi</taxon>
        <taxon>Dikarya</taxon>
        <taxon>Ascomycota</taxon>
        <taxon>Pezizomycotina</taxon>
        <taxon>Dothideomycetes</taxon>
        <taxon>Pleosporomycetidae</taxon>
        <taxon>Aulographales</taxon>
        <taxon>Aulographaceae</taxon>
    </lineage>
</organism>
<feature type="domain" description="Nuclear speckle splicing regulatory protein 1 N-terminal" evidence="4">
    <location>
        <begin position="92"/>
        <end position="210"/>
    </location>
</feature>
<feature type="compositionally biased region" description="Basic and acidic residues" evidence="3">
    <location>
        <begin position="185"/>
        <end position="206"/>
    </location>
</feature>
<sequence length="397" mass="44077">MSGFKIGLNVKKKPAPSTSRRNVFGDDDSDLEDSKAADGPEEIGVFDLDNDRSTSTSTSKQAKPKSGAAPKASSKGRGVSMYGDISSMKASQKHIDKALEVDPSIYDYDAAFDAIHAKDAAKKEAEKLDALERKPKYMKDLLATAEVRKRDSLRAKEKMLQKEREAEGEEFAHKETFVTDAYRAQQEENARLEEEERKREAEEERKKKGKGMQGFYKSVMDMEEQKHEEAMQAAEEAVKSGKPITQEDKPKEKTDAELAAEANARGADVIVNDEGLIADKRQLLTAGLNVAPKPKNAPASAKGASRPDSQRQSYRSVHLKFEGTRERQTRLVEDQLSRAAKRAADEEAEELRKREHMAKSQKTEGEISSAKERYLQRKREAAEAAKKAEATKKGAAA</sequence>
<gene>
    <name evidence="5" type="ORF">K402DRAFT_35419</name>
</gene>
<dbReference type="PANTHER" id="PTHR47845:SF1">
    <property type="entry name" value="NUCLEAR SPECKLE SPLICING REGULATORY PROTEIN 1 HOMOLOG"/>
    <property type="match status" value="1"/>
</dbReference>